<keyword evidence="1" id="KW-0472">Membrane</keyword>
<dbReference type="EMBL" id="CAXDID020000002">
    <property type="protein sequence ID" value="CAL5971276.1"/>
    <property type="molecule type" value="Genomic_DNA"/>
</dbReference>
<comment type="caution">
    <text evidence="2">The sequence shown here is derived from an EMBL/GenBank/DDBJ whole genome shotgun (WGS) entry which is preliminary data.</text>
</comment>
<reference evidence="2 3" key="1">
    <citation type="submission" date="2024-07" db="EMBL/GenBank/DDBJ databases">
        <authorList>
            <person name="Akdeniz Z."/>
        </authorList>
    </citation>
    <scope>NUCLEOTIDE SEQUENCE [LARGE SCALE GENOMIC DNA]</scope>
</reference>
<evidence type="ECO:0000313" key="3">
    <source>
        <dbReference type="Proteomes" id="UP001642409"/>
    </source>
</evidence>
<sequence length="518" mass="59138">MAELIKCLKSLVKITIIIIQNIYLINIKIQSHNHVTTYEPEMIFSISFQFEVRELSPTLCPFLNSSLVSNCEKFMKRSDSFYQQLIALQITNCYRTMGGFTEINCSFLKSNIEPDVYQLQNCIRGLTDGSLLNLFVSQLDRTYDLCVYMRLESMQQRQANLTMNMINSGEALIKTVDEIDQKQERQMKNLKQTQIIFQELAQTQKEDTAQSTAILKALQKNLLLLLNMSEESVEKYENILANVTGKQMSQLQYLDQVVVILELINIGLQNSSVVIQRLTKQQQELGIAQDIQMNKSSQLTNTISNISITTDHINEMQALQVKSQEQLNNQVEQLNRELGKSLNSIEAGTTRIKSNLEFVSRFSGVFRNIKFKLHLFGLELYALSYLTCFGAAKLGLINSELYGSVKNTLMLGMLSEIAAEKVLRNGIWGIQLIYSNIVASVVRMRYAGQGLTDLIVKNNLCQYDIWKTDVKQCLKMSLAIFQLKYRVDPGFVVGLVQVAIRGVFVFYFLKKNKLINMK</sequence>
<protein>
    <recommendedName>
        <fullName evidence="4">Transmembrane protein</fullName>
    </recommendedName>
</protein>
<evidence type="ECO:0000313" key="2">
    <source>
        <dbReference type="EMBL" id="CAL5971276.1"/>
    </source>
</evidence>
<accession>A0ABP1GIZ9</accession>
<name>A0ABP1GIZ9_9EUKA</name>
<keyword evidence="1" id="KW-1133">Transmembrane helix</keyword>
<keyword evidence="1" id="KW-0812">Transmembrane</keyword>
<keyword evidence="3" id="KW-1185">Reference proteome</keyword>
<gene>
    <name evidence="2" type="ORF">HINF_LOCUS1216</name>
</gene>
<evidence type="ECO:0000256" key="1">
    <source>
        <dbReference type="SAM" id="Phobius"/>
    </source>
</evidence>
<organism evidence="2 3">
    <name type="scientific">Hexamita inflata</name>
    <dbReference type="NCBI Taxonomy" id="28002"/>
    <lineage>
        <taxon>Eukaryota</taxon>
        <taxon>Metamonada</taxon>
        <taxon>Diplomonadida</taxon>
        <taxon>Hexamitidae</taxon>
        <taxon>Hexamitinae</taxon>
        <taxon>Hexamita</taxon>
    </lineage>
</organism>
<feature type="transmembrane region" description="Helical" evidence="1">
    <location>
        <begin position="490"/>
        <end position="509"/>
    </location>
</feature>
<proteinExistence type="predicted"/>
<dbReference type="Proteomes" id="UP001642409">
    <property type="component" value="Unassembled WGS sequence"/>
</dbReference>
<evidence type="ECO:0008006" key="4">
    <source>
        <dbReference type="Google" id="ProtNLM"/>
    </source>
</evidence>